<feature type="transmembrane region" description="Helical" evidence="6">
    <location>
        <begin position="219"/>
        <end position="246"/>
    </location>
</feature>
<keyword evidence="8" id="KW-1185">Reference proteome</keyword>
<accession>A0AAW0GPF5</accession>
<reference evidence="7 8" key="1">
    <citation type="submission" date="2022-09" db="EMBL/GenBank/DDBJ databases">
        <authorList>
            <person name="Palmer J.M."/>
        </authorList>
    </citation>
    <scope>NUCLEOTIDE SEQUENCE [LARGE SCALE GENOMIC DNA]</scope>
    <source>
        <strain evidence="7 8">DSM 7382</strain>
    </source>
</reference>
<dbReference type="EMBL" id="JASBNA010000003">
    <property type="protein sequence ID" value="KAK7693782.1"/>
    <property type="molecule type" value="Genomic_DNA"/>
</dbReference>
<keyword evidence="4 6" id="KW-0472">Membrane</keyword>
<evidence type="ECO:0000256" key="5">
    <source>
        <dbReference type="SAM" id="MobiDB-lite"/>
    </source>
</evidence>
<feature type="compositionally biased region" description="Basic residues" evidence="5">
    <location>
        <begin position="647"/>
        <end position="656"/>
    </location>
</feature>
<proteinExistence type="predicted"/>
<dbReference type="AlphaFoldDB" id="A0AAW0GPF5"/>
<feature type="transmembrane region" description="Helical" evidence="6">
    <location>
        <begin position="289"/>
        <end position="309"/>
    </location>
</feature>
<dbReference type="Proteomes" id="UP001385951">
    <property type="component" value="Unassembled WGS sequence"/>
</dbReference>
<evidence type="ECO:0000313" key="8">
    <source>
        <dbReference type="Proteomes" id="UP001385951"/>
    </source>
</evidence>
<dbReference type="InterPro" id="IPR011701">
    <property type="entry name" value="MFS"/>
</dbReference>
<dbReference type="SUPFAM" id="SSF103473">
    <property type="entry name" value="MFS general substrate transporter"/>
    <property type="match status" value="1"/>
</dbReference>
<feature type="transmembrane region" description="Helical" evidence="6">
    <location>
        <begin position="581"/>
        <end position="600"/>
    </location>
</feature>
<dbReference type="Gene3D" id="1.20.1250.20">
    <property type="entry name" value="MFS general substrate transporter like domains"/>
    <property type="match status" value="1"/>
</dbReference>
<feature type="region of interest" description="Disordered" evidence="5">
    <location>
        <begin position="447"/>
        <end position="474"/>
    </location>
</feature>
<comment type="subcellular location">
    <subcellularLocation>
        <location evidence="1">Membrane</location>
        <topology evidence="1">Multi-pass membrane protein</topology>
    </subcellularLocation>
</comment>
<evidence type="ECO:0000256" key="1">
    <source>
        <dbReference type="ARBA" id="ARBA00004141"/>
    </source>
</evidence>
<evidence type="ECO:0008006" key="9">
    <source>
        <dbReference type="Google" id="ProtNLM"/>
    </source>
</evidence>
<evidence type="ECO:0000256" key="6">
    <source>
        <dbReference type="SAM" id="Phobius"/>
    </source>
</evidence>
<dbReference type="PANTHER" id="PTHR23507:SF1">
    <property type="entry name" value="FI18259P1-RELATED"/>
    <property type="match status" value="1"/>
</dbReference>
<keyword evidence="3 6" id="KW-1133">Transmembrane helix</keyword>
<dbReference type="Pfam" id="PF07690">
    <property type="entry name" value="MFS_1"/>
    <property type="match status" value="1"/>
</dbReference>
<dbReference type="PANTHER" id="PTHR23507">
    <property type="entry name" value="ZGC:174356"/>
    <property type="match status" value="1"/>
</dbReference>
<feature type="transmembrane region" description="Helical" evidence="6">
    <location>
        <begin position="374"/>
        <end position="393"/>
    </location>
</feature>
<feature type="transmembrane region" description="Helical" evidence="6">
    <location>
        <begin position="151"/>
        <end position="173"/>
    </location>
</feature>
<feature type="compositionally biased region" description="Low complexity" evidence="5">
    <location>
        <begin position="1"/>
        <end position="17"/>
    </location>
</feature>
<sequence>MSTSRSSSNLRSRSLARPENVSTFANPEAAAVSEGPIDESTVEALHEFVHPHHATDDTLVEDDDPIAEERHRLPWYRRPSPFWFICMIPFTAVATASCLAPRIEMYTRLACEVYKPEYTNPRDPDAFSSYGVIPAMSDDDTWRKQCVEDPVVGAAVAQLNMIATLFTGIMACLTTGWWSSLSDRYGRLFIIGINAFSLLLVDSNFIFVSTFYRVLPGGYWFYLVGNFFDGVFGGLPTVSAAIHAYTADCTDAHSRSRIFALFVGIMFFGTALGPTLGGVLIKYTGNLVVVWYLSLSIHVLYACMVWFVIPESLTKGKMSESKRLYQEDLNASGTRPVSWMKRIFGFLAPLNVFLVQPKDANGNPLKRKGFMSKWNLPLIAISYGLTTMLYGSYSYKFQYVSLVWGWSSEQIGYWLSVIGATRAIYLAVVFPAIIHVFKPKARPIQLPTEPSEPLQPEQSGSSTTPSPSTAVPPPSVQAQALHFDLILARVSLFIETIAFIAMPLSPNATVFTIWTMVTTFGSGFSAAIQNVALIMYTENGGKESGKLFGAISVIQTLCTSIFGPSIFGLTYMKTVGTMPAAIFYLSGAVITVAFVALSMVRLPCSSDENTELVDVEESTTSSGTDTERRDIPHETLVGVPEESELRGRKKPSSSSE</sequence>
<feature type="transmembrane region" description="Helical" evidence="6">
    <location>
        <begin position="185"/>
        <end position="207"/>
    </location>
</feature>
<feature type="region of interest" description="Disordered" evidence="5">
    <location>
        <begin position="1"/>
        <end position="20"/>
    </location>
</feature>
<feature type="region of interest" description="Disordered" evidence="5">
    <location>
        <begin position="610"/>
        <end position="656"/>
    </location>
</feature>
<name>A0AAW0GPF5_9APHY</name>
<keyword evidence="2 6" id="KW-0812">Transmembrane</keyword>
<evidence type="ECO:0000256" key="2">
    <source>
        <dbReference type="ARBA" id="ARBA00022692"/>
    </source>
</evidence>
<feature type="transmembrane region" description="Helical" evidence="6">
    <location>
        <begin position="413"/>
        <end position="437"/>
    </location>
</feature>
<organism evidence="7 8">
    <name type="scientific">Cerrena zonata</name>
    <dbReference type="NCBI Taxonomy" id="2478898"/>
    <lineage>
        <taxon>Eukaryota</taxon>
        <taxon>Fungi</taxon>
        <taxon>Dikarya</taxon>
        <taxon>Basidiomycota</taxon>
        <taxon>Agaricomycotina</taxon>
        <taxon>Agaricomycetes</taxon>
        <taxon>Polyporales</taxon>
        <taxon>Cerrenaceae</taxon>
        <taxon>Cerrena</taxon>
    </lineage>
</organism>
<feature type="transmembrane region" description="Helical" evidence="6">
    <location>
        <begin position="82"/>
        <end position="103"/>
    </location>
</feature>
<comment type="caution">
    <text evidence="7">The sequence shown here is derived from an EMBL/GenBank/DDBJ whole genome shotgun (WGS) entry which is preliminary data.</text>
</comment>
<evidence type="ECO:0000256" key="4">
    <source>
        <dbReference type="ARBA" id="ARBA00023136"/>
    </source>
</evidence>
<evidence type="ECO:0000256" key="3">
    <source>
        <dbReference type="ARBA" id="ARBA00022989"/>
    </source>
</evidence>
<gene>
    <name evidence="7" type="ORF">QCA50_003354</name>
</gene>
<feature type="transmembrane region" description="Helical" evidence="6">
    <location>
        <begin position="486"/>
        <end position="505"/>
    </location>
</feature>
<protein>
    <recommendedName>
        <fullName evidence="9">MFS general substrate transporter</fullName>
    </recommendedName>
</protein>
<dbReference type="GO" id="GO:0022857">
    <property type="term" value="F:transmembrane transporter activity"/>
    <property type="evidence" value="ECO:0007669"/>
    <property type="project" value="InterPro"/>
</dbReference>
<dbReference type="InterPro" id="IPR036259">
    <property type="entry name" value="MFS_trans_sf"/>
</dbReference>
<feature type="transmembrane region" description="Helical" evidence="6">
    <location>
        <begin position="547"/>
        <end position="569"/>
    </location>
</feature>
<feature type="transmembrane region" description="Helical" evidence="6">
    <location>
        <begin position="511"/>
        <end position="535"/>
    </location>
</feature>
<evidence type="ECO:0000313" key="7">
    <source>
        <dbReference type="EMBL" id="KAK7693782.1"/>
    </source>
</evidence>
<dbReference type="GO" id="GO:0016020">
    <property type="term" value="C:membrane"/>
    <property type="evidence" value="ECO:0007669"/>
    <property type="project" value="UniProtKB-SubCell"/>
</dbReference>
<feature type="compositionally biased region" description="Low complexity" evidence="5">
    <location>
        <begin position="455"/>
        <end position="469"/>
    </location>
</feature>
<feature type="transmembrane region" description="Helical" evidence="6">
    <location>
        <begin position="258"/>
        <end position="283"/>
    </location>
</feature>